<dbReference type="InterPro" id="IPR004403">
    <property type="entry name" value="Peptide_chain-rel_eRF1/aRF1"/>
</dbReference>
<evidence type="ECO:0000313" key="6">
    <source>
        <dbReference type="EMBL" id="MFC7140883.1"/>
    </source>
</evidence>
<gene>
    <name evidence="6" type="primary">prf1</name>
    <name evidence="6" type="ORF">ACFQMA_13750</name>
</gene>
<protein>
    <submittedName>
        <fullName evidence="6">Peptide chain release factor aRF-1</fullName>
    </submittedName>
</protein>
<dbReference type="InterPro" id="IPR042226">
    <property type="entry name" value="eFR1_2_sf"/>
</dbReference>
<dbReference type="EMBL" id="JBHTAS010000001">
    <property type="protein sequence ID" value="MFC7140883.1"/>
    <property type="molecule type" value="Genomic_DNA"/>
</dbReference>
<feature type="domain" description="eRF1/Pelota-like N-terminal" evidence="5">
    <location>
        <begin position="1"/>
        <end position="126"/>
    </location>
</feature>
<dbReference type="SMART" id="SM01194">
    <property type="entry name" value="eRF1_1"/>
    <property type="match status" value="1"/>
</dbReference>
<dbReference type="InterPro" id="IPR005142">
    <property type="entry name" value="eRF1_3"/>
</dbReference>
<dbReference type="InterPro" id="IPR005141">
    <property type="entry name" value="eRF1_2"/>
</dbReference>
<dbReference type="GeneID" id="78821189"/>
<evidence type="ECO:0000313" key="7">
    <source>
        <dbReference type="Proteomes" id="UP001596432"/>
    </source>
</evidence>
<dbReference type="Gene3D" id="3.30.1330.30">
    <property type="match status" value="1"/>
</dbReference>
<evidence type="ECO:0000256" key="4">
    <source>
        <dbReference type="ARBA" id="ARBA00022917"/>
    </source>
</evidence>
<dbReference type="GO" id="GO:0006412">
    <property type="term" value="P:translation"/>
    <property type="evidence" value="ECO:0007669"/>
    <property type="project" value="UniProtKB-KW"/>
</dbReference>
<dbReference type="Pfam" id="PF03464">
    <property type="entry name" value="eRF1_2"/>
    <property type="match status" value="1"/>
</dbReference>
<evidence type="ECO:0000256" key="2">
    <source>
        <dbReference type="ARBA" id="ARBA00005326"/>
    </source>
</evidence>
<dbReference type="SUPFAM" id="SSF55315">
    <property type="entry name" value="L30e-like"/>
    <property type="match status" value="1"/>
</dbReference>
<dbReference type="RefSeq" id="WP_274321966.1">
    <property type="nucleotide sequence ID" value="NZ_CP118158.1"/>
</dbReference>
<reference evidence="6 7" key="1">
    <citation type="journal article" date="2019" name="Int. J. Syst. Evol. Microbiol.">
        <title>The Global Catalogue of Microorganisms (GCM) 10K type strain sequencing project: providing services to taxonomists for standard genome sequencing and annotation.</title>
        <authorList>
            <consortium name="The Broad Institute Genomics Platform"/>
            <consortium name="The Broad Institute Genome Sequencing Center for Infectious Disease"/>
            <person name="Wu L."/>
            <person name="Ma J."/>
        </authorList>
    </citation>
    <scope>NUCLEOTIDE SEQUENCE [LARGE SCALE GENOMIC DNA]</scope>
    <source>
        <strain evidence="6 7">XZYJT29</strain>
    </source>
</reference>
<dbReference type="InterPro" id="IPR029064">
    <property type="entry name" value="Ribosomal_eL30-like_sf"/>
</dbReference>
<dbReference type="PANTHER" id="PTHR10113">
    <property type="entry name" value="PEPTIDE CHAIN RELEASE FACTOR SUBUNIT 1"/>
    <property type="match status" value="1"/>
</dbReference>
<accession>A0ABD5Y0F8</accession>
<comment type="similarity">
    <text evidence="2">Belongs to the eukaryotic release factor 1 family.</text>
</comment>
<keyword evidence="3" id="KW-0963">Cytoplasm</keyword>
<dbReference type="Gene3D" id="3.30.420.60">
    <property type="entry name" value="eRF1 domain 2"/>
    <property type="match status" value="1"/>
</dbReference>
<organism evidence="6 7">
    <name type="scientific">Halosimplex aquaticum</name>
    <dbReference type="NCBI Taxonomy" id="3026162"/>
    <lineage>
        <taxon>Archaea</taxon>
        <taxon>Methanobacteriati</taxon>
        <taxon>Methanobacteriota</taxon>
        <taxon>Stenosarchaea group</taxon>
        <taxon>Halobacteria</taxon>
        <taxon>Halobacteriales</taxon>
        <taxon>Haloarculaceae</taxon>
        <taxon>Halosimplex</taxon>
    </lineage>
</organism>
<dbReference type="Gene3D" id="3.30.960.10">
    <property type="entry name" value="eRF1 domain 1"/>
    <property type="match status" value="1"/>
</dbReference>
<dbReference type="InterPro" id="IPR024049">
    <property type="entry name" value="eRF1_1_sf"/>
</dbReference>
<dbReference type="SUPFAM" id="SSF55481">
    <property type="entry name" value="N-terminal domain of eukaryotic peptide chain release factor subunit 1, ERF1"/>
    <property type="match status" value="1"/>
</dbReference>
<comment type="caution">
    <text evidence="6">The sequence shown here is derived from an EMBL/GenBank/DDBJ whole genome shotgun (WGS) entry which is preliminary data.</text>
</comment>
<evidence type="ECO:0000259" key="5">
    <source>
        <dbReference type="SMART" id="SM01194"/>
    </source>
</evidence>
<evidence type="ECO:0000256" key="3">
    <source>
        <dbReference type="ARBA" id="ARBA00022490"/>
    </source>
</evidence>
<keyword evidence="7" id="KW-1185">Reference proteome</keyword>
<name>A0ABD5Y0F8_9EURY</name>
<dbReference type="Pfam" id="PF03465">
    <property type="entry name" value="eRF1_3"/>
    <property type="match status" value="1"/>
</dbReference>
<keyword evidence="4" id="KW-0648">Protein biosynthesis</keyword>
<comment type="subcellular location">
    <subcellularLocation>
        <location evidence="1">Cytoplasm</location>
    </subcellularLocation>
</comment>
<dbReference type="InterPro" id="IPR005140">
    <property type="entry name" value="eRF1_Pelota-like_N"/>
</dbReference>
<dbReference type="AlphaFoldDB" id="A0ABD5Y0F8"/>
<dbReference type="Pfam" id="PF03463">
    <property type="entry name" value="eRF1_1"/>
    <property type="match status" value="1"/>
</dbReference>
<dbReference type="NCBIfam" id="TIGR03676">
    <property type="entry name" value="aRF1_eRF1"/>
    <property type="match status" value="1"/>
</dbReference>
<dbReference type="SUPFAM" id="SSF53137">
    <property type="entry name" value="Translational machinery components"/>
    <property type="match status" value="1"/>
</dbReference>
<dbReference type="Proteomes" id="UP001596432">
    <property type="component" value="Unassembled WGS sequence"/>
</dbReference>
<evidence type="ECO:0000256" key="1">
    <source>
        <dbReference type="ARBA" id="ARBA00004496"/>
    </source>
</evidence>
<proteinExistence type="inferred from homology"/>
<sequence length="355" mass="38964">MSHFTTRDRIDRLESLDGDGTELVTLTVPAGKSLASTRERIAAEHAGAEQIRSDRTRGRVRRALDRVRRHLREYEGTPDCGLAVYAGVVEGDLISAVFDDLPEPITESTYRCDDRFHLDAVRETVAPGEVYGLVVVERGAAAVGRLVGDRVVPVRTLDSHVMGSSRAGGQSAKRFERERERQAEEFFQQVGDIADAAFLDDGEPVAGLVVGGSLGTAKQFVDDDYLDYRLAERVVGTYGVEYATEQGLHELVEAAGEELLDADARATRERLDEFFERLRNGDAVVYGDDVERAVEYGAVDTALVASTVDPDRREAVETAVAEHGGETLTIPTEFDRGARFAETFRVGALLRFPVE</sequence>
<dbReference type="GO" id="GO:0005737">
    <property type="term" value="C:cytoplasm"/>
    <property type="evidence" value="ECO:0007669"/>
    <property type="project" value="UniProtKB-SubCell"/>
</dbReference>